<feature type="compositionally biased region" description="Basic and acidic residues" evidence="2">
    <location>
        <begin position="154"/>
        <end position="172"/>
    </location>
</feature>
<feature type="region of interest" description="Disordered" evidence="2">
    <location>
        <begin position="129"/>
        <end position="172"/>
    </location>
</feature>
<dbReference type="SUPFAM" id="SSF56349">
    <property type="entry name" value="DNA breaking-rejoining enzymes"/>
    <property type="match status" value="1"/>
</dbReference>
<evidence type="ECO:0000256" key="1">
    <source>
        <dbReference type="ARBA" id="ARBA00023172"/>
    </source>
</evidence>
<organism evidence="3 4">
    <name type="scientific">Ramlibacter pinisoli</name>
    <dbReference type="NCBI Taxonomy" id="2682844"/>
    <lineage>
        <taxon>Bacteria</taxon>
        <taxon>Pseudomonadati</taxon>
        <taxon>Pseudomonadota</taxon>
        <taxon>Betaproteobacteria</taxon>
        <taxon>Burkholderiales</taxon>
        <taxon>Comamonadaceae</taxon>
        <taxon>Ramlibacter</taxon>
    </lineage>
</organism>
<dbReference type="Proteomes" id="UP000469385">
    <property type="component" value="Unassembled WGS sequence"/>
</dbReference>
<protein>
    <recommendedName>
        <fullName evidence="5">Tyr recombinase domain-containing protein</fullName>
    </recommendedName>
</protein>
<feature type="compositionally biased region" description="Polar residues" evidence="2">
    <location>
        <begin position="132"/>
        <end position="152"/>
    </location>
</feature>
<evidence type="ECO:0000313" key="3">
    <source>
        <dbReference type="EMBL" id="MVQ32061.1"/>
    </source>
</evidence>
<proteinExistence type="predicted"/>
<evidence type="ECO:0000313" key="4">
    <source>
        <dbReference type="Proteomes" id="UP000469385"/>
    </source>
</evidence>
<dbReference type="GO" id="GO:0006310">
    <property type="term" value="P:DNA recombination"/>
    <property type="evidence" value="ECO:0007669"/>
    <property type="project" value="UniProtKB-KW"/>
</dbReference>
<keyword evidence="1" id="KW-0233">DNA recombination</keyword>
<dbReference type="EMBL" id="WSEL01000009">
    <property type="protein sequence ID" value="MVQ32061.1"/>
    <property type="molecule type" value="Genomic_DNA"/>
</dbReference>
<sequence>MRVKTTDAALRAVGLDSPLGILIQVLDETGCRPKEVSEAHGSQVTFFYDEEGHLFGGRLHLFKHKTYHKTATRRDVQLSLVAAQLLLDRKKLHGNGPLFPAFNGPDDICKQIEAACEAAGVSDFQSKDLRPASSTATSTRCPSSTCARSSASPKLDREEPHEALRAAEEATGHKRLNTIKRYVVPNLRASMAADPESAPARPARPRR</sequence>
<dbReference type="InterPro" id="IPR011010">
    <property type="entry name" value="DNA_brk_join_enz"/>
</dbReference>
<dbReference type="Gene3D" id="1.10.443.10">
    <property type="entry name" value="Intergrase catalytic core"/>
    <property type="match status" value="1"/>
</dbReference>
<dbReference type="GO" id="GO:0015074">
    <property type="term" value="P:DNA integration"/>
    <property type="evidence" value="ECO:0007669"/>
    <property type="project" value="InterPro"/>
</dbReference>
<keyword evidence="4" id="KW-1185">Reference proteome</keyword>
<dbReference type="RefSeq" id="WP_157400053.1">
    <property type="nucleotide sequence ID" value="NZ_WSEL01000009.1"/>
</dbReference>
<dbReference type="AlphaFoldDB" id="A0A6N8IYG7"/>
<gene>
    <name evidence="3" type="ORF">GON04_21555</name>
</gene>
<evidence type="ECO:0000256" key="2">
    <source>
        <dbReference type="SAM" id="MobiDB-lite"/>
    </source>
</evidence>
<dbReference type="GO" id="GO:0003677">
    <property type="term" value="F:DNA binding"/>
    <property type="evidence" value="ECO:0007669"/>
    <property type="project" value="InterPro"/>
</dbReference>
<evidence type="ECO:0008006" key="5">
    <source>
        <dbReference type="Google" id="ProtNLM"/>
    </source>
</evidence>
<comment type="caution">
    <text evidence="3">The sequence shown here is derived from an EMBL/GenBank/DDBJ whole genome shotgun (WGS) entry which is preliminary data.</text>
</comment>
<dbReference type="InterPro" id="IPR013762">
    <property type="entry name" value="Integrase-like_cat_sf"/>
</dbReference>
<name>A0A6N8IYG7_9BURK</name>
<accession>A0A6N8IYG7</accession>
<reference evidence="3 4" key="1">
    <citation type="submission" date="2019-12" db="EMBL/GenBank/DDBJ databases">
        <authorList>
            <person name="Huq M.A."/>
        </authorList>
    </citation>
    <scope>NUCLEOTIDE SEQUENCE [LARGE SCALE GENOMIC DNA]</scope>
    <source>
        <strain evidence="3 4">MAH-25</strain>
    </source>
</reference>